<proteinExistence type="predicted"/>
<reference evidence="1" key="1">
    <citation type="journal article" date="2015" name="Nature">
        <title>Complex archaea that bridge the gap between prokaryotes and eukaryotes.</title>
        <authorList>
            <person name="Spang A."/>
            <person name="Saw J.H."/>
            <person name="Jorgensen S.L."/>
            <person name="Zaremba-Niedzwiedzka K."/>
            <person name="Martijn J."/>
            <person name="Lind A.E."/>
            <person name="van Eijk R."/>
            <person name="Schleper C."/>
            <person name="Guy L."/>
            <person name="Ettema T.J."/>
        </authorList>
    </citation>
    <scope>NUCLEOTIDE SEQUENCE</scope>
</reference>
<dbReference type="Gene3D" id="3.30.420.240">
    <property type="match status" value="1"/>
</dbReference>
<dbReference type="EMBL" id="LAZR01003475">
    <property type="protein sequence ID" value="KKN17921.1"/>
    <property type="molecule type" value="Genomic_DNA"/>
</dbReference>
<evidence type="ECO:0000313" key="1">
    <source>
        <dbReference type="EMBL" id="KKN17921.1"/>
    </source>
</evidence>
<gene>
    <name evidence="1" type="ORF">LCGC14_0961000</name>
</gene>
<comment type="caution">
    <text evidence="1">The sequence shown here is derived from an EMBL/GenBank/DDBJ whole genome shotgun (WGS) entry which is preliminary data.</text>
</comment>
<accession>A0A0F9QXP4</accession>
<organism evidence="1">
    <name type="scientific">marine sediment metagenome</name>
    <dbReference type="NCBI Taxonomy" id="412755"/>
    <lineage>
        <taxon>unclassified sequences</taxon>
        <taxon>metagenomes</taxon>
        <taxon>ecological metagenomes</taxon>
    </lineage>
</organism>
<sequence>MIVSFPQQQEELRAELAKDELLFGKISIPEMFTEKSADFHREMADDLINPDIRKLLIMAPRKHAKSSLVACVHVLFHIMFTKGPKVVVLVSRTLPHAKRLLGTIKDVLDYSGKFRKIFGYWGQFSAREWAKDQIVLKDGTLVIALGTGQMVVGLKQIHQRPTLIVLDDPEDMENTKTAAALRHNLRWLLKALLPTLDTKRGSIVVIGTPQCEGCMILKLFDLPGWKARHYDAIIDEEKKEVLWPEGCSWKFIMAEKIDAEKAGELSVWYSEYRCTIVSDEEQLFKPEYNRYYRGWVESSRIGKAFIHITHRATKKEDLDKGELTKEEIIPVNLFMGVDPASSTSIRADHSVNFVIAVDADWNIYCLPYFHKRVPPTEHAQSIVEMYEEYYPLRTTPEATGYQEALRDILRKFSHLWSKNGERLYIPGLESKELPREKKTKRHKTALHIHFYQRHVWFLEGMEALESELSMWREDKTKIDDLIDGMYFALLKVFLPIHEYTGGEKTSVSKVRRHKFVDDWTMA</sequence>
<dbReference type="AlphaFoldDB" id="A0A0F9QXP4"/>
<evidence type="ECO:0008006" key="2">
    <source>
        <dbReference type="Google" id="ProtNLM"/>
    </source>
</evidence>
<dbReference type="InterPro" id="IPR027417">
    <property type="entry name" value="P-loop_NTPase"/>
</dbReference>
<name>A0A0F9QXP4_9ZZZZ</name>
<dbReference type="Gene3D" id="3.40.50.300">
    <property type="entry name" value="P-loop containing nucleotide triphosphate hydrolases"/>
    <property type="match status" value="1"/>
</dbReference>
<protein>
    <recommendedName>
        <fullName evidence="2">Terminase large subunit gp17-like C-terminal domain-containing protein</fullName>
    </recommendedName>
</protein>